<organism evidence="6 7">
    <name type="scientific">Streptomyces hebeiensis</name>
    <dbReference type="NCBI Taxonomy" id="229486"/>
    <lineage>
        <taxon>Bacteria</taxon>
        <taxon>Bacillati</taxon>
        <taxon>Actinomycetota</taxon>
        <taxon>Actinomycetes</taxon>
        <taxon>Kitasatosporales</taxon>
        <taxon>Streptomycetaceae</taxon>
        <taxon>Streptomyces</taxon>
    </lineage>
</organism>
<comment type="subcellular location">
    <subcellularLocation>
        <location evidence="1">Membrane</location>
        <topology evidence="1">Multi-pass membrane protein</topology>
    </subcellularLocation>
</comment>
<dbReference type="InterPro" id="IPR032808">
    <property type="entry name" value="DoxX"/>
</dbReference>
<gene>
    <name evidence="6" type="ORF">GCM10009654_21900</name>
</gene>
<proteinExistence type="predicted"/>
<keyword evidence="3 5" id="KW-1133">Transmembrane helix</keyword>
<evidence type="ECO:0000313" key="6">
    <source>
        <dbReference type="EMBL" id="GAA1164666.1"/>
    </source>
</evidence>
<keyword evidence="2 5" id="KW-0812">Transmembrane</keyword>
<dbReference type="Proteomes" id="UP001501371">
    <property type="component" value="Unassembled WGS sequence"/>
</dbReference>
<sequence length="118" mass="11911">MRTALIVLSSVLGLLFVVTGGVKVLRVRQSLRIRERLGVPPRLWPVIGCLEAAGGAGLLLGIAAPALGLAASLGLAALMTGAVAARLRAREPASAVALDVTVFALVAMPLVLHAATGS</sequence>
<keyword evidence="7" id="KW-1185">Reference proteome</keyword>
<name>A0ABN1US28_9ACTN</name>
<evidence type="ECO:0000256" key="3">
    <source>
        <dbReference type="ARBA" id="ARBA00022989"/>
    </source>
</evidence>
<feature type="transmembrane region" description="Helical" evidence="5">
    <location>
        <begin position="96"/>
        <end position="115"/>
    </location>
</feature>
<keyword evidence="4 5" id="KW-0472">Membrane</keyword>
<evidence type="ECO:0000256" key="5">
    <source>
        <dbReference type="SAM" id="Phobius"/>
    </source>
</evidence>
<dbReference type="EMBL" id="BAAAKV010000016">
    <property type="protein sequence ID" value="GAA1164666.1"/>
    <property type="molecule type" value="Genomic_DNA"/>
</dbReference>
<dbReference type="RefSeq" id="WP_344273775.1">
    <property type="nucleotide sequence ID" value="NZ_BAAAKV010000016.1"/>
</dbReference>
<evidence type="ECO:0000313" key="7">
    <source>
        <dbReference type="Proteomes" id="UP001501371"/>
    </source>
</evidence>
<evidence type="ECO:0000256" key="1">
    <source>
        <dbReference type="ARBA" id="ARBA00004141"/>
    </source>
</evidence>
<dbReference type="Pfam" id="PF13564">
    <property type="entry name" value="DoxX_2"/>
    <property type="match status" value="1"/>
</dbReference>
<reference evidence="6 7" key="1">
    <citation type="journal article" date="2019" name="Int. J. Syst. Evol. Microbiol.">
        <title>The Global Catalogue of Microorganisms (GCM) 10K type strain sequencing project: providing services to taxonomists for standard genome sequencing and annotation.</title>
        <authorList>
            <consortium name="The Broad Institute Genomics Platform"/>
            <consortium name="The Broad Institute Genome Sequencing Center for Infectious Disease"/>
            <person name="Wu L."/>
            <person name="Ma J."/>
        </authorList>
    </citation>
    <scope>NUCLEOTIDE SEQUENCE [LARGE SCALE GENOMIC DNA]</scope>
    <source>
        <strain evidence="6 7">JCM 12696</strain>
    </source>
</reference>
<accession>A0ABN1US28</accession>
<comment type="caution">
    <text evidence="6">The sequence shown here is derived from an EMBL/GenBank/DDBJ whole genome shotgun (WGS) entry which is preliminary data.</text>
</comment>
<protein>
    <recommendedName>
        <fullName evidence="8">DoxX family protein</fullName>
    </recommendedName>
</protein>
<evidence type="ECO:0008006" key="8">
    <source>
        <dbReference type="Google" id="ProtNLM"/>
    </source>
</evidence>
<evidence type="ECO:0000256" key="2">
    <source>
        <dbReference type="ARBA" id="ARBA00022692"/>
    </source>
</evidence>
<evidence type="ECO:0000256" key="4">
    <source>
        <dbReference type="ARBA" id="ARBA00023136"/>
    </source>
</evidence>
<feature type="transmembrane region" description="Helical" evidence="5">
    <location>
        <begin position="62"/>
        <end position="84"/>
    </location>
</feature>